<gene>
    <name evidence="3" type="ORF">CYPRO_0675</name>
</gene>
<evidence type="ECO:0000313" key="4">
    <source>
        <dbReference type="Proteomes" id="UP000254808"/>
    </source>
</evidence>
<keyword evidence="4" id="KW-1185">Reference proteome</keyword>
<dbReference type="EMBL" id="CP027806">
    <property type="protein sequence ID" value="AXI99958.1"/>
    <property type="molecule type" value="Genomic_DNA"/>
</dbReference>
<dbReference type="InterPro" id="IPR026444">
    <property type="entry name" value="Secre_tail"/>
</dbReference>
<evidence type="ECO:0000313" key="3">
    <source>
        <dbReference type="EMBL" id="AXI99958.1"/>
    </source>
</evidence>
<dbReference type="NCBIfam" id="TIGR04183">
    <property type="entry name" value="Por_Secre_tail"/>
    <property type="match status" value="1"/>
</dbReference>
<keyword evidence="1" id="KW-0732">Signal</keyword>
<protein>
    <submittedName>
        <fullName evidence="3">Por secretion system C-terminal sorting domain-containing protein</fullName>
    </submittedName>
</protein>
<feature type="chain" id="PRO_5016591480" evidence="1">
    <location>
        <begin position="29"/>
        <end position="269"/>
    </location>
</feature>
<evidence type="ECO:0000259" key="2">
    <source>
        <dbReference type="Pfam" id="PF18962"/>
    </source>
</evidence>
<evidence type="ECO:0000256" key="1">
    <source>
        <dbReference type="SAM" id="SignalP"/>
    </source>
</evidence>
<dbReference type="Pfam" id="PF18962">
    <property type="entry name" value="Por_Secre_tail"/>
    <property type="match status" value="1"/>
</dbReference>
<proteinExistence type="predicted"/>
<accession>A0A345UHK7</accession>
<name>A0A345UHK7_9BACT</name>
<organism evidence="3 4">
    <name type="scientific">Cyclonatronum proteinivorum</name>
    <dbReference type="NCBI Taxonomy" id="1457365"/>
    <lineage>
        <taxon>Bacteria</taxon>
        <taxon>Pseudomonadati</taxon>
        <taxon>Balneolota</taxon>
        <taxon>Balneolia</taxon>
        <taxon>Balneolales</taxon>
        <taxon>Cyclonatronaceae</taxon>
        <taxon>Cyclonatronum</taxon>
    </lineage>
</organism>
<sequence length="269" mass="29789">MIRFKANFVRNVLLFIAAVLIFTAATNAQGKETEFVISDGIHQQSLIVGVHPAAQEGFNQGLDQLAPPPPPDGAFDARLNVDGVSYFVKYLSSNPGQKRFEFRYRNGSGNEPISISWSNEELIPNAIYSIEDRFGGHNFSSPLENIGEHFVPSQLNSVLNDGLVLVIDYGEATTINETPNSHGTFTIGQNYPNPFNPSTVIPIYMYKDAVLDISLFSSDGRMIQRIYRGFKSNGRHTISFDGSYLPSGIYLVKVKSNTFVKTINISLIK</sequence>
<dbReference type="RefSeq" id="WP_114983278.1">
    <property type="nucleotide sequence ID" value="NZ_CP027806.1"/>
</dbReference>
<dbReference type="Proteomes" id="UP000254808">
    <property type="component" value="Chromosome"/>
</dbReference>
<feature type="signal peptide" evidence="1">
    <location>
        <begin position="1"/>
        <end position="28"/>
    </location>
</feature>
<dbReference type="AlphaFoldDB" id="A0A345UHK7"/>
<dbReference type="KEGG" id="cprv:CYPRO_0675"/>
<reference evidence="3 4" key="1">
    <citation type="submission" date="2018-03" db="EMBL/GenBank/DDBJ databases">
        <title>Phenotypic and genomic properties of Cyclonatronum proteinivorum gen. nov., sp. nov., a haloalkaliphilic bacteroidete from soda lakes possessing Na+-translocating rhodopsin.</title>
        <authorList>
            <person name="Toshchakov S.V."/>
            <person name="Korzhenkov A."/>
            <person name="Samarov N.I."/>
            <person name="Kublanov I.V."/>
            <person name="Muntyan M.S."/>
            <person name="Sorokin D.Y."/>
        </authorList>
    </citation>
    <scope>NUCLEOTIDE SEQUENCE [LARGE SCALE GENOMIC DNA]</scope>
    <source>
        <strain evidence="3 4">Omega</strain>
    </source>
</reference>
<feature type="domain" description="Secretion system C-terminal sorting" evidence="2">
    <location>
        <begin position="191"/>
        <end position="258"/>
    </location>
</feature>
<dbReference type="OrthoDB" id="9758333at2"/>